<dbReference type="CDD" id="cd15904">
    <property type="entry name" value="TSPO_MBR"/>
    <property type="match status" value="1"/>
</dbReference>
<accession>A0A2W1N2I5</accession>
<keyword evidence="4 6" id="KW-1133">Transmembrane helix</keyword>
<feature type="transmembrane region" description="Helical" evidence="6">
    <location>
        <begin position="73"/>
        <end position="93"/>
    </location>
</feature>
<dbReference type="PIRSF" id="PIRSF005859">
    <property type="entry name" value="PBR"/>
    <property type="match status" value="1"/>
</dbReference>
<dbReference type="GO" id="GO:0016020">
    <property type="term" value="C:membrane"/>
    <property type="evidence" value="ECO:0007669"/>
    <property type="project" value="UniProtKB-SubCell"/>
</dbReference>
<dbReference type="InterPro" id="IPR004307">
    <property type="entry name" value="TspO_MBR"/>
</dbReference>
<dbReference type="Gene3D" id="1.20.1260.100">
    <property type="entry name" value="TspO/MBR protein"/>
    <property type="match status" value="1"/>
</dbReference>
<comment type="subcellular location">
    <subcellularLocation>
        <location evidence="1">Membrane</location>
        <topology evidence="1">Multi-pass membrane protein</topology>
    </subcellularLocation>
</comment>
<dbReference type="AlphaFoldDB" id="A0A2W1N2I5"/>
<dbReference type="PANTHER" id="PTHR10057:SF0">
    <property type="entry name" value="TRANSLOCATOR PROTEIN"/>
    <property type="match status" value="1"/>
</dbReference>
<dbReference type="FunFam" id="1.20.1260.100:FF:000001">
    <property type="entry name" value="translocator protein 2"/>
    <property type="match status" value="1"/>
</dbReference>
<evidence type="ECO:0000256" key="5">
    <source>
        <dbReference type="ARBA" id="ARBA00023136"/>
    </source>
</evidence>
<dbReference type="RefSeq" id="WP_111062206.1">
    <property type="nucleotide sequence ID" value="NZ_JBHUCU010000002.1"/>
</dbReference>
<sequence>MVLAVLIFLIINFVALGIGGIFTSKGVRSAWYVNAKQAPWTPPGWVFGVAWTLIMVCFAFYMAYLWTSMTSKGLIIGLFTVQILLNVIWNPIFFKFHKVLLGLLVIASLTLLIGFMLVYFMDILNWRTALIWPYFIWLLIATSLNAYIYAKN</sequence>
<keyword evidence="3 6" id="KW-0812">Transmembrane</keyword>
<feature type="transmembrane region" description="Helical" evidence="6">
    <location>
        <begin position="131"/>
        <end position="150"/>
    </location>
</feature>
<evidence type="ECO:0000256" key="1">
    <source>
        <dbReference type="ARBA" id="ARBA00004141"/>
    </source>
</evidence>
<comment type="caution">
    <text evidence="7">The sequence shown here is derived from an EMBL/GenBank/DDBJ whole genome shotgun (WGS) entry which is preliminary data.</text>
</comment>
<name>A0A2W1N2I5_9FLAO</name>
<dbReference type="Pfam" id="PF03073">
    <property type="entry name" value="TspO_MBR"/>
    <property type="match status" value="1"/>
</dbReference>
<feature type="transmembrane region" description="Helical" evidence="6">
    <location>
        <begin position="99"/>
        <end position="119"/>
    </location>
</feature>
<dbReference type="InterPro" id="IPR038330">
    <property type="entry name" value="TspO/MBR-related_sf"/>
</dbReference>
<evidence type="ECO:0000256" key="4">
    <source>
        <dbReference type="ARBA" id="ARBA00022989"/>
    </source>
</evidence>
<dbReference type="OrthoDB" id="9795496at2"/>
<evidence type="ECO:0000256" key="2">
    <source>
        <dbReference type="ARBA" id="ARBA00007524"/>
    </source>
</evidence>
<comment type="similarity">
    <text evidence="2">Belongs to the TspO/BZRP family.</text>
</comment>
<keyword evidence="5 6" id="KW-0472">Membrane</keyword>
<proteinExistence type="inferred from homology"/>
<reference evidence="7 8" key="1">
    <citation type="submission" date="2018-06" db="EMBL/GenBank/DDBJ databases">
        <title>The draft genome sequence of Crocinitomix sp. SM1701.</title>
        <authorList>
            <person name="Zhang X."/>
        </authorList>
    </citation>
    <scope>NUCLEOTIDE SEQUENCE [LARGE SCALE GENOMIC DNA]</scope>
    <source>
        <strain evidence="7 8">SM1701</strain>
    </source>
</reference>
<evidence type="ECO:0000313" key="7">
    <source>
        <dbReference type="EMBL" id="PZE18054.1"/>
    </source>
</evidence>
<keyword evidence="8" id="KW-1185">Reference proteome</keyword>
<protein>
    <submittedName>
        <fullName evidence="7">Tryptophan-rich sensory protein</fullName>
    </submittedName>
</protein>
<organism evidence="7 8">
    <name type="scientific">Putridiphycobacter roseus</name>
    <dbReference type="NCBI Taxonomy" id="2219161"/>
    <lineage>
        <taxon>Bacteria</taxon>
        <taxon>Pseudomonadati</taxon>
        <taxon>Bacteroidota</taxon>
        <taxon>Flavobacteriia</taxon>
        <taxon>Flavobacteriales</taxon>
        <taxon>Crocinitomicaceae</taxon>
        <taxon>Putridiphycobacter</taxon>
    </lineage>
</organism>
<evidence type="ECO:0000256" key="6">
    <source>
        <dbReference type="SAM" id="Phobius"/>
    </source>
</evidence>
<gene>
    <name evidence="7" type="ORF">DNU06_05400</name>
</gene>
<evidence type="ECO:0000313" key="8">
    <source>
        <dbReference type="Proteomes" id="UP000249248"/>
    </source>
</evidence>
<dbReference type="PANTHER" id="PTHR10057">
    <property type="entry name" value="PERIPHERAL-TYPE BENZODIAZEPINE RECEPTOR"/>
    <property type="match status" value="1"/>
</dbReference>
<feature type="transmembrane region" description="Helical" evidence="6">
    <location>
        <begin position="45"/>
        <end position="66"/>
    </location>
</feature>
<evidence type="ECO:0000256" key="3">
    <source>
        <dbReference type="ARBA" id="ARBA00022692"/>
    </source>
</evidence>
<dbReference type="EMBL" id="QKSB01000002">
    <property type="protein sequence ID" value="PZE18054.1"/>
    <property type="molecule type" value="Genomic_DNA"/>
</dbReference>
<dbReference type="GO" id="GO:0033013">
    <property type="term" value="P:tetrapyrrole metabolic process"/>
    <property type="evidence" value="ECO:0007669"/>
    <property type="project" value="UniProtKB-ARBA"/>
</dbReference>
<dbReference type="Proteomes" id="UP000249248">
    <property type="component" value="Unassembled WGS sequence"/>
</dbReference>